<keyword evidence="1" id="KW-1133">Transmembrane helix</keyword>
<evidence type="ECO:0000313" key="2">
    <source>
        <dbReference type="EMBL" id="AFA39699.1"/>
    </source>
</evidence>
<feature type="transmembrane region" description="Helical" evidence="1">
    <location>
        <begin position="103"/>
        <end position="124"/>
    </location>
</feature>
<dbReference type="KEGG" id="pog:Pogu_1672"/>
<keyword evidence="3" id="KW-1185">Reference proteome</keyword>
<dbReference type="Proteomes" id="UP000009062">
    <property type="component" value="Chromosome"/>
</dbReference>
<protein>
    <submittedName>
        <fullName evidence="2">Uncharacterized protein</fullName>
    </submittedName>
</protein>
<gene>
    <name evidence="2" type="ordered locus">Pogu_1672</name>
</gene>
<feature type="transmembrane region" description="Helical" evidence="1">
    <location>
        <begin position="186"/>
        <end position="209"/>
    </location>
</feature>
<dbReference type="STRING" id="698757.Pogu_1672"/>
<evidence type="ECO:0000313" key="3">
    <source>
        <dbReference type="Proteomes" id="UP000009062"/>
    </source>
</evidence>
<dbReference type="AlphaFoldDB" id="H6QAS3"/>
<organism evidence="2 3">
    <name type="scientific">Pyrobaculum oguniense (strain DSM 13380 / JCM 10595 / TE7)</name>
    <dbReference type="NCBI Taxonomy" id="698757"/>
    <lineage>
        <taxon>Archaea</taxon>
        <taxon>Thermoproteota</taxon>
        <taxon>Thermoprotei</taxon>
        <taxon>Thermoproteales</taxon>
        <taxon>Thermoproteaceae</taxon>
        <taxon>Pyrobaculum</taxon>
    </lineage>
</organism>
<reference evidence="2 3" key="1">
    <citation type="journal article" date="2012" name="Stand. Genomic Sci.">
        <title>Complete genome sequence of Pyrobaculum oguniense.</title>
        <authorList>
            <person name="Bernick D.L."/>
            <person name="Karplus K."/>
            <person name="Lui L.M."/>
            <person name="Coker J.K."/>
            <person name="Murphy J.N."/>
            <person name="Chan P.P."/>
            <person name="Cozen A.E."/>
            <person name="Lowe T.M."/>
        </authorList>
    </citation>
    <scope>NUCLEOTIDE SEQUENCE [LARGE SCALE GENOMIC DNA]</scope>
    <source>
        <strain evidence="2 3">TE7</strain>
    </source>
</reference>
<sequence length="238" mass="25163">MLEGVLNSTFDLRVVDRIGDPVAFVLNATARLRVPATLVVANGSAIAVYSTSNIWGVIVSSAVEGALYAAFYPDVRLPVNATLKIIGDAANATSLLAQGPLRVALILTLVEAMGVAITGVLLALDSLVVTGLNKRVAMFKISKTRLALAAVFGAFLSSLVGTFAVITAADVIYHASALRLLGMWQWWISYVLNFFFFAGIALLITIALVMRKAEFEAATPSACSSTYCSPLLLGTSYP</sequence>
<keyword evidence="1" id="KW-0472">Membrane</keyword>
<dbReference type="HOGENOM" id="CLU_1163840_0_0_2"/>
<name>H6QAS3_PYROT</name>
<dbReference type="EMBL" id="CP003316">
    <property type="protein sequence ID" value="AFA39699.1"/>
    <property type="molecule type" value="Genomic_DNA"/>
</dbReference>
<proteinExistence type="predicted"/>
<accession>H6QAS3</accession>
<evidence type="ECO:0000256" key="1">
    <source>
        <dbReference type="SAM" id="Phobius"/>
    </source>
</evidence>
<keyword evidence="1" id="KW-0812">Transmembrane</keyword>
<feature type="transmembrane region" description="Helical" evidence="1">
    <location>
        <begin position="145"/>
        <end position="166"/>
    </location>
</feature>
<dbReference type="eggNOG" id="arCOG12490">
    <property type="taxonomic scope" value="Archaea"/>
</dbReference>